<accession>A0A174DD80</accession>
<evidence type="ECO:0000313" key="11">
    <source>
        <dbReference type="EMBL" id="CUO23237.1"/>
    </source>
</evidence>
<evidence type="ECO:0000256" key="6">
    <source>
        <dbReference type="ARBA" id="ARBA00022723"/>
    </source>
</evidence>
<organism evidence="11 12">
    <name type="scientific">Hungatella hathewayi</name>
    <dbReference type="NCBI Taxonomy" id="154046"/>
    <lineage>
        <taxon>Bacteria</taxon>
        <taxon>Bacillati</taxon>
        <taxon>Bacillota</taxon>
        <taxon>Clostridia</taxon>
        <taxon>Lachnospirales</taxon>
        <taxon>Lachnospiraceae</taxon>
        <taxon>Hungatella</taxon>
    </lineage>
</organism>
<name>A0A174DD80_9FIRM</name>
<dbReference type="Pfam" id="PF02367">
    <property type="entry name" value="TsaE"/>
    <property type="match status" value="1"/>
</dbReference>
<evidence type="ECO:0000256" key="4">
    <source>
        <dbReference type="ARBA" id="ARBA00022490"/>
    </source>
</evidence>
<evidence type="ECO:0000256" key="1">
    <source>
        <dbReference type="ARBA" id="ARBA00004496"/>
    </source>
</evidence>
<dbReference type="PANTHER" id="PTHR33540">
    <property type="entry name" value="TRNA THREONYLCARBAMOYLADENOSINE BIOSYNTHESIS PROTEIN TSAE"/>
    <property type="match status" value="1"/>
</dbReference>
<keyword evidence="8" id="KW-0067">ATP-binding</keyword>
<keyword evidence="9" id="KW-0460">Magnesium</keyword>
<evidence type="ECO:0000256" key="7">
    <source>
        <dbReference type="ARBA" id="ARBA00022741"/>
    </source>
</evidence>
<gene>
    <name evidence="11" type="primary">ydiB</name>
    <name evidence="11" type="ORF">ERS852407_02231</name>
</gene>
<dbReference type="GO" id="GO:0005524">
    <property type="term" value="F:ATP binding"/>
    <property type="evidence" value="ECO:0007669"/>
    <property type="project" value="UniProtKB-KW"/>
</dbReference>
<evidence type="ECO:0000256" key="10">
    <source>
        <dbReference type="ARBA" id="ARBA00032441"/>
    </source>
</evidence>
<dbReference type="Proteomes" id="UP000095651">
    <property type="component" value="Unassembled WGS sequence"/>
</dbReference>
<dbReference type="GO" id="GO:0046872">
    <property type="term" value="F:metal ion binding"/>
    <property type="evidence" value="ECO:0007669"/>
    <property type="project" value="UniProtKB-KW"/>
</dbReference>
<dbReference type="Gene3D" id="3.40.50.300">
    <property type="entry name" value="P-loop containing nucleotide triphosphate hydrolases"/>
    <property type="match status" value="1"/>
</dbReference>
<keyword evidence="5" id="KW-0819">tRNA processing</keyword>
<comment type="similarity">
    <text evidence="2">Belongs to the TsaE family.</text>
</comment>
<proteinExistence type="inferred from homology"/>
<dbReference type="EMBL" id="CYZE01000004">
    <property type="protein sequence ID" value="CUO23237.1"/>
    <property type="molecule type" value="Genomic_DNA"/>
</dbReference>
<keyword evidence="4" id="KW-0963">Cytoplasm</keyword>
<keyword evidence="6" id="KW-0479">Metal-binding</keyword>
<dbReference type="RefSeq" id="WP_055654998.1">
    <property type="nucleotide sequence ID" value="NZ_CABIXC010000004.1"/>
</dbReference>
<evidence type="ECO:0000256" key="5">
    <source>
        <dbReference type="ARBA" id="ARBA00022694"/>
    </source>
</evidence>
<dbReference type="InterPro" id="IPR003442">
    <property type="entry name" value="T6A_TsaE"/>
</dbReference>
<dbReference type="PANTHER" id="PTHR33540:SF2">
    <property type="entry name" value="TRNA THREONYLCARBAMOYLADENOSINE BIOSYNTHESIS PROTEIN TSAE"/>
    <property type="match status" value="1"/>
</dbReference>
<protein>
    <recommendedName>
        <fullName evidence="3">tRNA threonylcarbamoyladenosine biosynthesis protein TsaE</fullName>
    </recommendedName>
    <alternativeName>
        <fullName evidence="10">t(6)A37 threonylcarbamoyladenosine biosynthesis protein TsaE</fullName>
    </alternativeName>
</protein>
<evidence type="ECO:0000256" key="9">
    <source>
        <dbReference type="ARBA" id="ARBA00022842"/>
    </source>
</evidence>
<dbReference type="GO" id="GO:0002949">
    <property type="term" value="P:tRNA threonylcarbamoyladenosine modification"/>
    <property type="evidence" value="ECO:0007669"/>
    <property type="project" value="InterPro"/>
</dbReference>
<evidence type="ECO:0000313" key="12">
    <source>
        <dbReference type="Proteomes" id="UP000095651"/>
    </source>
</evidence>
<dbReference type="InterPro" id="IPR027417">
    <property type="entry name" value="P-loop_NTPase"/>
</dbReference>
<evidence type="ECO:0000256" key="2">
    <source>
        <dbReference type="ARBA" id="ARBA00007599"/>
    </source>
</evidence>
<evidence type="ECO:0000256" key="8">
    <source>
        <dbReference type="ARBA" id="ARBA00022840"/>
    </source>
</evidence>
<sequence>MVTETWTPEETYALGRRLGEAAKPSSVYCLNGDLGVGKTVFTQGFADGLGVEGPVDSPTFTIVKQYDDGRMPFYHFDVYRIGDVSEMDEIGYEDCFYGDGVSLVEWGGLIEEILPEDVITVKIEKDLGKGFDYRRITVEGLE</sequence>
<dbReference type="AlphaFoldDB" id="A0A174DD80"/>
<evidence type="ECO:0000256" key="3">
    <source>
        <dbReference type="ARBA" id="ARBA00019010"/>
    </source>
</evidence>
<keyword evidence="7" id="KW-0547">Nucleotide-binding</keyword>
<dbReference type="NCBIfam" id="TIGR00150">
    <property type="entry name" value="T6A_YjeE"/>
    <property type="match status" value="1"/>
</dbReference>
<comment type="subcellular location">
    <subcellularLocation>
        <location evidence="1">Cytoplasm</location>
    </subcellularLocation>
</comment>
<reference evidence="11 12" key="1">
    <citation type="submission" date="2015-09" db="EMBL/GenBank/DDBJ databases">
        <authorList>
            <consortium name="Pathogen Informatics"/>
        </authorList>
    </citation>
    <scope>NUCLEOTIDE SEQUENCE [LARGE SCALE GENOMIC DNA]</scope>
    <source>
        <strain evidence="11 12">2789STDY5608850</strain>
    </source>
</reference>
<dbReference type="GO" id="GO:0005737">
    <property type="term" value="C:cytoplasm"/>
    <property type="evidence" value="ECO:0007669"/>
    <property type="project" value="UniProtKB-SubCell"/>
</dbReference>
<dbReference type="SUPFAM" id="SSF52540">
    <property type="entry name" value="P-loop containing nucleoside triphosphate hydrolases"/>
    <property type="match status" value="1"/>
</dbReference>